<dbReference type="InterPro" id="IPR036812">
    <property type="entry name" value="NAD(P)_OxRdtase_dom_sf"/>
</dbReference>
<sequence length="293" mass="33258">MAAGLVSSCVLNSGQTMPMMGLGTWQTRSSDGDDVVFKAVDDALKSGYRMFDTASVYKNEADIGRCLKLLLPKYNLKRSDIFITSKLAPSDQGFDSAYKACLQSIDKLGCEYLDLYLIHWPATSKLKRDDPKNLEYRSQSWKAFEKLQCEGHAKSIGVSNYILRHLEEMKTYSSVVPAVNQVEFHPYLYQKSLMEYCRANNIILQAYSSLGIGKLVGDPVFVDMGKKYEKTSAHILYRWAIEHDIAILPKSTNTKHIKENIEVFSFSLTTEDMTKLDNLNKDTHFCWNPKEVA</sequence>
<accession>A0A6S7HMC5</accession>
<dbReference type="SUPFAM" id="SSF51430">
    <property type="entry name" value="NAD(P)-linked oxidoreductase"/>
    <property type="match status" value="1"/>
</dbReference>
<protein>
    <submittedName>
        <fullName evidence="5">Prostaglandin F synthase-like</fullName>
    </submittedName>
</protein>
<dbReference type="PANTHER" id="PTHR43827">
    <property type="entry name" value="2,5-DIKETO-D-GLUCONIC ACID REDUCTASE"/>
    <property type="match status" value="1"/>
</dbReference>
<dbReference type="OrthoDB" id="416253at2759"/>
<dbReference type="PROSITE" id="PS00062">
    <property type="entry name" value="ALDOKETO_REDUCTASE_2"/>
    <property type="match status" value="1"/>
</dbReference>
<dbReference type="GO" id="GO:0016616">
    <property type="term" value="F:oxidoreductase activity, acting on the CH-OH group of donors, NAD or NADP as acceptor"/>
    <property type="evidence" value="ECO:0007669"/>
    <property type="project" value="UniProtKB-ARBA"/>
</dbReference>
<keyword evidence="3" id="KW-0560">Oxidoreductase</keyword>
<dbReference type="Gene3D" id="3.20.20.100">
    <property type="entry name" value="NADP-dependent oxidoreductase domain"/>
    <property type="match status" value="1"/>
</dbReference>
<dbReference type="InterPro" id="IPR018170">
    <property type="entry name" value="Aldo/ket_reductase_CS"/>
</dbReference>
<dbReference type="CDD" id="cd19136">
    <property type="entry name" value="AKR_DrGR-like"/>
    <property type="match status" value="1"/>
</dbReference>
<dbReference type="InterPro" id="IPR023210">
    <property type="entry name" value="NADP_OxRdtase_dom"/>
</dbReference>
<evidence type="ECO:0000256" key="1">
    <source>
        <dbReference type="ARBA" id="ARBA00007905"/>
    </source>
</evidence>
<dbReference type="EMBL" id="CACRXK020002956">
    <property type="protein sequence ID" value="CAB3996830.1"/>
    <property type="molecule type" value="Genomic_DNA"/>
</dbReference>
<evidence type="ECO:0000259" key="4">
    <source>
        <dbReference type="Pfam" id="PF00248"/>
    </source>
</evidence>
<name>A0A6S7HMC5_PARCT</name>
<comment type="similarity">
    <text evidence="1">Belongs to the aldo/keto reductase family.</text>
</comment>
<dbReference type="PRINTS" id="PR00069">
    <property type="entry name" value="ALDKETRDTASE"/>
</dbReference>
<reference evidence="5" key="1">
    <citation type="submission" date="2020-04" db="EMBL/GenBank/DDBJ databases">
        <authorList>
            <person name="Alioto T."/>
            <person name="Alioto T."/>
            <person name="Gomez Garrido J."/>
        </authorList>
    </citation>
    <scope>NUCLEOTIDE SEQUENCE</scope>
    <source>
        <strain evidence="5">A484AB</strain>
    </source>
</reference>
<dbReference type="PANTHER" id="PTHR43827:SF3">
    <property type="entry name" value="NADP-DEPENDENT OXIDOREDUCTASE DOMAIN-CONTAINING PROTEIN"/>
    <property type="match status" value="1"/>
</dbReference>
<evidence type="ECO:0000313" key="6">
    <source>
        <dbReference type="Proteomes" id="UP001152795"/>
    </source>
</evidence>
<dbReference type="AlphaFoldDB" id="A0A6S7HMC5"/>
<comment type="caution">
    <text evidence="5">The sequence shown here is derived from an EMBL/GenBank/DDBJ whole genome shotgun (WGS) entry which is preliminary data.</text>
</comment>
<evidence type="ECO:0000313" key="5">
    <source>
        <dbReference type="EMBL" id="CAB3996830.1"/>
    </source>
</evidence>
<organism evidence="5 6">
    <name type="scientific">Paramuricea clavata</name>
    <name type="common">Red gorgonian</name>
    <name type="synonym">Violescent sea-whip</name>
    <dbReference type="NCBI Taxonomy" id="317549"/>
    <lineage>
        <taxon>Eukaryota</taxon>
        <taxon>Metazoa</taxon>
        <taxon>Cnidaria</taxon>
        <taxon>Anthozoa</taxon>
        <taxon>Octocorallia</taxon>
        <taxon>Malacalcyonacea</taxon>
        <taxon>Plexauridae</taxon>
        <taxon>Paramuricea</taxon>
    </lineage>
</organism>
<keyword evidence="6" id="KW-1185">Reference proteome</keyword>
<dbReference type="Pfam" id="PF00248">
    <property type="entry name" value="Aldo_ket_red"/>
    <property type="match status" value="1"/>
</dbReference>
<dbReference type="FunFam" id="3.20.20.100:FF:000002">
    <property type="entry name" value="2,5-diketo-D-gluconic acid reductase A"/>
    <property type="match status" value="1"/>
</dbReference>
<evidence type="ECO:0000256" key="2">
    <source>
        <dbReference type="ARBA" id="ARBA00022857"/>
    </source>
</evidence>
<dbReference type="Proteomes" id="UP001152795">
    <property type="component" value="Unassembled WGS sequence"/>
</dbReference>
<proteinExistence type="inferred from homology"/>
<keyword evidence="2" id="KW-0521">NADP</keyword>
<gene>
    <name evidence="5" type="ORF">PACLA_8A011575</name>
</gene>
<evidence type="ECO:0000256" key="3">
    <source>
        <dbReference type="ARBA" id="ARBA00023002"/>
    </source>
</evidence>
<dbReference type="InterPro" id="IPR020471">
    <property type="entry name" value="AKR"/>
</dbReference>
<dbReference type="PIRSF" id="PIRSF000097">
    <property type="entry name" value="AKR"/>
    <property type="match status" value="1"/>
</dbReference>
<feature type="domain" description="NADP-dependent oxidoreductase" evidence="4">
    <location>
        <begin position="20"/>
        <end position="280"/>
    </location>
</feature>